<dbReference type="EMBL" id="JAAKFY010000013">
    <property type="protein sequence ID" value="KAF3847092.1"/>
    <property type="molecule type" value="Genomic_DNA"/>
</dbReference>
<evidence type="ECO:0000256" key="1">
    <source>
        <dbReference type="SAM" id="MobiDB-lite"/>
    </source>
</evidence>
<accession>A0A7J5YCA3</accession>
<dbReference type="AlphaFoldDB" id="A0A7J5YCA3"/>
<sequence length="116" mass="12728">MVLPGLSARHRYVAESGGWTRLTCSEPDGSTARRESGSKVSARSSRFFCQRMMGVGSPETSQRSRAVSPRYEDTDSVGMTTFSGPAGRQRVFIMRLSLHNVFTMSLSLHHEPGSTS</sequence>
<evidence type="ECO:0000313" key="3">
    <source>
        <dbReference type="Proteomes" id="UP000518266"/>
    </source>
</evidence>
<name>A0A7J5YCA3_DISMA</name>
<feature type="region of interest" description="Disordered" evidence="1">
    <location>
        <begin position="51"/>
        <end position="82"/>
    </location>
</feature>
<reference evidence="2 3" key="1">
    <citation type="submission" date="2020-03" db="EMBL/GenBank/DDBJ databases">
        <title>Dissostichus mawsoni Genome sequencing and assembly.</title>
        <authorList>
            <person name="Park H."/>
        </authorList>
    </citation>
    <scope>NUCLEOTIDE SEQUENCE [LARGE SCALE GENOMIC DNA]</scope>
    <source>
        <strain evidence="2">DM0001</strain>
        <tissue evidence="2">Muscle</tissue>
    </source>
</reference>
<organism evidence="2 3">
    <name type="scientific">Dissostichus mawsoni</name>
    <name type="common">Antarctic cod</name>
    <dbReference type="NCBI Taxonomy" id="36200"/>
    <lineage>
        <taxon>Eukaryota</taxon>
        <taxon>Metazoa</taxon>
        <taxon>Chordata</taxon>
        <taxon>Craniata</taxon>
        <taxon>Vertebrata</taxon>
        <taxon>Euteleostomi</taxon>
        <taxon>Actinopterygii</taxon>
        <taxon>Neopterygii</taxon>
        <taxon>Teleostei</taxon>
        <taxon>Neoteleostei</taxon>
        <taxon>Acanthomorphata</taxon>
        <taxon>Eupercaria</taxon>
        <taxon>Perciformes</taxon>
        <taxon>Notothenioidei</taxon>
        <taxon>Nototheniidae</taxon>
        <taxon>Dissostichus</taxon>
    </lineage>
</organism>
<keyword evidence="3" id="KW-1185">Reference proteome</keyword>
<dbReference type="Proteomes" id="UP000518266">
    <property type="component" value="Unassembled WGS sequence"/>
</dbReference>
<gene>
    <name evidence="2" type="ORF">F7725_020120</name>
</gene>
<proteinExistence type="predicted"/>
<evidence type="ECO:0000313" key="2">
    <source>
        <dbReference type="EMBL" id="KAF3847092.1"/>
    </source>
</evidence>
<protein>
    <submittedName>
        <fullName evidence="2">Uncharacterized protein</fullName>
    </submittedName>
</protein>
<comment type="caution">
    <text evidence="2">The sequence shown here is derived from an EMBL/GenBank/DDBJ whole genome shotgun (WGS) entry which is preliminary data.</text>
</comment>